<dbReference type="Gene3D" id="2.60.40.1180">
    <property type="entry name" value="Golgi alpha-mannosidase II"/>
    <property type="match status" value="1"/>
</dbReference>
<evidence type="ECO:0000256" key="3">
    <source>
        <dbReference type="ARBA" id="ARBA00012756"/>
    </source>
</evidence>
<dbReference type="PANTHER" id="PTHR36447:SF1">
    <property type="entry name" value="BETA-GALACTOSIDASE GANA"/>
    <property type="match status" value="1"/>
</dbReference>
<keyword evidence="4 6" id="KW-0378">Hydrolase</keyword>
<feature type="domain" description="Beta-galactosidase trimerisation" evidence="11">
    <location>
        <begin position="392"/>
        <end position="604"/>
    </location>
</feature>
<dbReference type="EMBL" id="DVIQ01000023">
    <property type="protein sequence ID" value="HIS30759.1"/>
    <property type="molecule type" value="Genomic_DNA"/>
</dbReference>
<dbReference type="SUPFAM" id="SSF52317">
    <property type="entry name" value="Class I glutamine amidotransferase-like"/>
    <property type="match status" value="1"/>
</dbReference>
<comment type="caution">
    <text evidence="13">The sequence shown here is derived from an EMBL/GenBank/DDBJ whole genome shotgun (WGS) entry which is preliminary data.</text>
</comment>
<feature type="active site" description="Nucleophile" evidence="7">
    <location>
        <position position="302"/>
    </location>
</feature>
<dbReference type="GO" id="GO:0046872">
    <property type="term" value="F:metal ion binding"/>
    <property type="evidence" value="ECO:0007669"/>
    <property type="project" value="UniProtKB-KW"/>
</dbReference>
<dbReference type="Pfam" id="PF02449">
    <property type="entry name" value="Glyco_hydro_42"/>
    <property type="match status" value="1"/>
</dbReference>
<evidence type="ECO:0000256" key="7">
    <source>
        <dbReference type="PIRSR" id="PIRSR001084-1"/>
    </source>
</evidence>
<dbReference type="PIRSF" id="PIRSF001084">
    <property type="entry name" value="B-galactosidase"/>
    <property type="match status" value="1"/>
</dbReference>
<dbReference type="Proteomes" id="UP000823935">
    <property type="component" value="Unassembled WGS sequence"/>
</dbReference>
<dbReference type="AlphaFoldDB" id="A0A9D1ERB5"/>
<sequence length="673" mass="78077">MYYKPSEILFGGDYNPDQWDDTVIEQDMRYFKEAGINLVILPVFSWAKLEPSEGVYSFEWLDQILDKIWENGIHFCLATPTVAQPAWLSKQYPEVLPVDISGRKRTHGMRVFFCYNSLKYRERAAAIAEEMAKRYGNHPGLAAWHVANEYGTYCYCENCQQKFRLWLKKRYGTVENLNDKWYNSFWGRTVYSFDEVYLPTELNDDYRFNPVRELDYQRFVTDSTLECFENEARVLRRYTPDVPVFSNISGHIKKLDQFKMVSKMDYAGFDNYPHPTDPRSLPAMKLDLMRGLKDGKSFLVAEQSPNQQNWQPYNKLKRPGEVRLLAYQGMAHGSDSALYFQMRQSLGGQEKFHGALISHAGTDDTRIFRELAQMGKELKGLGDTFLEGTCDAKVGFLFDWDNWWALELASGPTKDMDYLWQMHHYYRAFYEYNVPIDILRVTADFEKYKVLVAPLLYMMKEGVAQRLERFVERGGTLIATYMTGVTDENDRCVFGAYPGPLRKTMGLWVEETDALFPDEENEMILNSWMTQAYEKSSYGCTFLCDRLRLETAEPLAYYGKDFYAGEPCLTVNRLGSGKAYYLASQPEEAFVREFAEKICREQGVEPLFPSEGEIELTKRNGRSGEIWFALNHGKKPGYVDLGEKTYQDLLTGKRCTGKLVLESRDVAVLKREQ</sequence>
<dbReference type="InterPro" id="IPR013738">
    <property type="entry name" value="Beta_galactosidase_Trimer"/>
</dbReference>
<evidence type="ECO:0000259" key="11">
    <source>
        <dbReference type="Pfam" id="PF08532"/>
    </source>
</evidence>
<dbReference type="Gene3D" id="3.40.50.880">
    <property type="match status" value="1"/>
</dbReference>
<keyword evidence="5 6" id="KW-0326">Glycosidase</keyword>
<evidence type="ECO:0000256" key="4">
    <source>
        <dbReference type="ARBA" id="ARBA00022801"/>
    </source>
</evidence>
<evidence type="ECO:0000256" key="8">
    <source>
        <dbReference type="PIRSR" id="PIRSR001084-2"/>
    </source>
</evidence>
<name>A0A9D1ERB5_9FIRM</name>
<organism evidence="13 14">
    <name type="scientific">Candidatus Limivivens intestinipullorum</name>
    <dbReference type="NCBI Taxonomy" id="2840858"/>
    <lineage>
        <taxon>Bacteria</taxon>
        <taxon>Bacillati</taxon>
        <taxon>Bacillota</taxon>
        <taxon>Clostridia</taxon>
        <taxon>Lachnospirales</taxon>
        <taxon>Lachnospiraceae</taxon>
        <taxon>Lachnospiraceae incertae sedis</taxon>
        <taxon>Candidatus Limivivens</taxon>
    </lineage>
</organism>
<proteinExistence type="inferred from homology"/>
<reference evidence="13" key="2">
    <citation type="journal article" date="2021" name="PeerJ">
        <title>Extensive microbial diversity within the chicken gut microbiome revealed by metagenomics and culture.</title>
        <authorList>
            <person name="Gilroy R."/>
            <person name="Ravi A."/>
            <person name="Getino M."/>
            <person name="Pursley I."/>
            <person name="Horton D.L."/>
            <person name="Alikhan N.F."/>
            <person name="Baker D."/>
            <person name="Gharbi K."/>
            <person name="Hall N."/>
            <person name="Watson M."/>
            <person name="Adriaenssens E.M."/>
            <person name="Foster-Nyarko E."/>
            <person name="Jarju S."/>
            <person name="Secka A."/>
            <person name="Antonio M."/>
            <person name="Oren A."/>
            <person name="Chaudhuri R.R."/>
            <person name="La Ragione R."/>
            <person name="Hildebrand F."/>
            <person name="Pallen M.J."/>
        </authorList>
    </citation>
    <scope>NUCLEOTIDE SEQUENCE</scope>
    <source>
        <strain evidence="13">CHK190-19873</strain>
    </source>
</reference>
<keyword evidence="9" id="KW-0479">Metal-binding</keyword>
<comment type="similarity">
    <text evidence="2 6">Belongs to the glycosyl hydrolase 42 family.</text>
</comment>
<dbReference type="Pfam" id="PF08532">
    <property type="entry name" value="Glyco_hydro_42M"/>
    <property type="match status" value="1"/>
</dbReference>
<accession>A0A9D1ERB5</accession>
<feature type="domain" description="Beta-galactosidase C-terminal" evidence="12">
    <location>
        <begin position="614"/>
        <end position="671"/>
    </location>
</feature>
<feature type="binding site" evidence="9">
    <location>
        <position position="114"/>
    </location>
    <ligand>
        <name>Zn(2+)</name>
        <dbReference type="ChEBI" id="CHEBI:29105"/>
    </ligand>
</feature>
<evidence type="ECO:0000256" key="5">
    <source>
        <dbReference type="ARBA" id="ARBA00023295"/>
    </source>
</evidence>
<dbReference type="InterPro" id="IPR013739">
    <property type="entry name" value="Beta_galactosidase_C"/>
</dbReference>
<dbReference type="InterPro" id="IPR013780">
    <property type="entry name" value="Glyco_hydro_b"/>
</dbReference>
<dbReference type="Gene3D" id="3.20.20.80">
    <property type="entry name" value="Glycosidases"/>
    <property type="match status" value="1"/>
</dbReference>
<evidence type="ECO:0000256" key="2">
    <source>
        <dbReference type="ARBA" id="ARBA00005940"/>
    </source>
</evidence>
<dbReference type="InterPro" id="IPR003476">
    <property type="entry name" value="Glyco_hydro_42"/>
</dbReference>
<dbReference type="EC" id="3.2.1.23" evidence="3 6"/>
<reference evidence="13" key="1">
    <citation type="submission" date="2020-10" db="EMBL/GenBank/DDBJ databases">
        <authorList>
            <person name="Gilroy R."/>
        </authorList>
    </citation>
    <scope>NUCLEOTIDE SEQUENCE</scope>
    <source>
        <strain evidence="13">CHK190-19873</strain>
    </source>
</reference>
<dbReference type="GO" id="GO:0006012">
    <property type="term" value="P:galactose metabolic process"/>
    <property type="evidence" value="ECO:0007669"/>
    <property type="project" value="InterPro"/>
</dbReference>
<dbReference type="GO" id="GO:0009341">
    <property type="term" value="C:beta-galactosidase complex"/>
    <property type="evidence" value="ECO:0007669"/>
    <property type="project" value="InterPro"/>
</dbReference>
<feature type="binding site" evidence="8">
    <location>
        <position position="110"/>
    </location>
    <ligand>
        <name>substrate</name>
    </ligand>
</feature>
<dbReference type="Pfam" id="PF08533">
    <property type="entry name" value="Glyco_hydro_42C"/>
    <property type="match status" value="1"/>
</dbReference>
<feature type="active site" description="Proton donor" evidence="7">
    <location>
        <position position="149"/>
    </location>
</feature>
<dbReference type="CDD" id="cd03143">
    <property type="entry name" value="A4_beta-galactosidase_middle_domain"/>
    <property type="match status" value="1"/>
</dbReference>
<evidence type="ECO:0000256" key="9">
    <source>
        <dbReference type="PIRSR" id="PIRSR001084-3"/>
    </source>
</evidence>
<evidence type="ECO:0000259" key="12">
    <source>
        <dbReference type="Pfam" id="PF08533"/>
    </source>
</evidence>
<evidence type="ECO:0000259" key="10">
    <source>
        <dbReference type="Pfam" id="PF02449"/>
    </source>
</evidence>
<dbReference type="InterPro" id="IPR029062">
    <property type="entry name" value="Class_I_gatase-like"/>
</dbReference>
<protein>
    <recommendedName>
        <fullName evidence="3 6">Beta-galactosidase</fullName>
        <shortName evidence="6">Beta-gal</shortName>
        <ecNumber evidence="3 6">3.2.1.23</ecNumber>
    </recommendedName>
</protein>
<dbReference type="SUPFAM" id="SSF51445">
    <property type="entry name" value="(Trans)glycosidases"/>
    <property type="match status" value="1"/>
</dbReference>
<feature type="binding site" evidence="8">
    <location>
        <position position="148"/>
    </location>
    <ligand>
        <name>substrate</name>
    </ligand>
</feature>
<evidence type="ECO:0000313" key="13">
    <source>
        <dbReference type="EMBL" id="HIS30759.1"/>
    </source>
</evidence>
<comment type="catalytic activity">
    <reaction evidence="1 6">
        <text>Hydrolysis of terminal non-reducing beta-D-galactose residues in beta-D-galactosides.</text>
        <dbReference type="EC" id="3.2.1.23"/>
    </reaction>
</comment>
<dbReference type="PANTHER" id="PTHR36447">
    <property type="entry name" value="BETA-GALACTOSIDASE GANA"/>
    <property type="match status" value="1"/>
</dbReference>
<feature type="binding site" evidence="9">
    <location>
        <position position="154"/>
    </location>
    <ligand>
        <name>Zn(2+)</name>
        <dbReference type="ChEBI" id="CHEBI:29105"/>
    </ligand>
</feature>
<feature type="binding site" evidence="9">
    <location>
        <position position="159"/>
    </location>
    <ligand>
        <name>Zn(2+)</name>
        <dbReference type="ChEBI" id="CHEBI:29105"/>
    </ligand>
</feature>
<feature type="binding site" evidence="9">
    <location>
        <position position="156"/>
    </location>
    <ligand>
        <name>Zn(2+)</name>
        <dbReference type="ChEBI" id="CHEBI:29105"/>
    </ligand>
</feature>
<dbReference type="GO" id="GO:0004565">
    <property type="term" value="F:beta-galactosidase activity"/>
    <property type="evidence" value="ECO:0007669"/>
    <property type="project" value="UniProtKB-EC"/>
</dbReference>
<gene>
    <name evidence="13" type="ORF">IAB44_04300</name>
</gene>
<feature type="domain" description="Glycoside hydrolase family 42 N-terminal" evidence="10">
    <location>
        <begin position="13"/>
        <end position="380"/>
    </location>
</feature>
<evidence type="ECO:0000256" key="6">
    <source>
        <dbReference type="PIRNR" id="PIRNR001084"/>
    </source>
</evidence>
<dbReference type="InterPro" id="IPR013529">
    <property type="entry name" value="Glyco_hydro_42_N"/>
</dbReference>
<evidence type="ECO:0000256" key="1">
    <source>
        <dbReference type="ARBA" id="ARBA00001412"/>
    </source>
</evidence>
<keyword evidence="9" id="KW-0862">Zinc</keyword>
<dbReference type="InterPro" id="IPR017853">
    <property type="entry name" value="GH"/>
</dbReference>
<evidence type="ECO:0000313" key="14">
    <source>
        <dbReference type="Proteomes" id="UP000823935"/>
    </source>
</evidence>
<feature type="binding site" evidence="8">
    <location>
        <position position="310"/>
    </location>
    <ligand>
        <name>substrate</name>
    </ligand>
</feature>